<dbReference type="EMBL" id="RQGD01000034">
    <property type="protein sequence ID" value="TGL57870.1"/>
    <property type="molecule type" value="Genomic_DNA"/>
</dbReference>
<keyword evidence="5" id="KW-0456">Lyase</keyword>
<protein>
    <submittedName>
        <fullName evidence="5">Deoxyribodipyrimidine photolyase</fullName>
    </submittedName>
</protein>
<dbReference type="Proteomes" id="UP000297693">
    <property type="component" value="Unassembled WGS sequence"/>
</dbReference>
<evidence type="ECO:0000256" key="1">
    <source>
        <dbReference type="ARBA" id="ARBA00022630"/>
    </source>
</evidence>
<dbReference type="GO" id="GO:0005737">
    <property type="term" value="C:cytoplasm"/>
    <property type="evidence" value="ECO:0007669"/>
    <property type="project" value="TreeGrafter"/>
</dbReference>
<dbReference type="GO" id="GO:0071949">
    <property type="term" value="F:FAD binding"/>
    <property type="evidence" value="ECO:0007669"/>
    <property type="project" value="TreeGrafter"/>
</dbReference>
<dbReference type="PANTHER" id="PTHR11455:SF18">
    <property type="entry name" value="SI:CH1073-390K14.1"/>
    <property type="match status" value="1"/>
</dbReference>
<feature type="binding site" evidence="3">
    <location>
        <position position="24"/>
    </location>
    <ligand>
        <name>FAD</name>
        <dbReference type="ChEBI" id="CHEBI:57692"/>
    </ligand>
</feature>
<keyword evidence="1 3" id="KW-0285">Flavoprotein</keyword>
<dbReference type="SUPFAM" id="SSF48173">
    <property type="entry name" value="Cryptochrome/photolyase FAD-binding domain"/>
    <property type="match status" value="1"/>
</dbReference>
<dbReference type="InterPro" id="IPR002081">
    <property type="entry name" value="Cryptochrome/DNA_photolyase_1"/>
</dbReference>
<gene>
    <name evidence="5" type="ORF">EHQ58_10705</name>
</gene>
<feature type="binding site" evidence="3">
    <location>
        <position position="69"/>
    </location>
    <ligand>
        <name>FAD</name>
        <dbReference type="ChEBI" id="CHEBI:57692"/>
    </ligand>
</feature>
<dbReference type="GO" id="GO:0003677">
    <property type="term" value="F:DNA binding"/>
    <property type="evidence" value="ECO:0007669"/>
    <property type="project" value="TreeGrafter"/>
</dbReference>
<dbReference type="PANTHER" id="PTHR11455">
    <property type="entry name" value="CRYPTOCHROME"/>
    <property type="match status" value="1"/>
</dbReference>
<accession>A0A4R9JXF7</accession>
<comment type="caution">
    <text evidence="5">The sequence shown here is derived from an EMBL/GenBank/DDBJ whole genome shotgun (WGS) entry which is preliminary data.</text>
</comment>
<dbReference type="RefSeq" id="WP_135623888.1">
    <property type="nucleotide sequence ID" value="NZ_RQGD01000034.1"/>
</dbReference>
<comment type="cofactor">
    <cofactor evidence="3">
        <name>FAD</name>
        <dbReference type="ChEBI" id="CHEBI:57692"/>
    </cofactor>
    <text evidence="3">Binds 1 FAD per subunit.</text>
</comment>
<dbReference type="Pfam" id="PF03441">
    <property type="entry name" value="FAD_binding_7"/>
    <property type="match status" value="1"/>
</dbReference>
<sequence>MKVSFPTDLKSIEERIRSIDPELYGKSRNYIDGAVTLLSPYISRGFISTKQIFDAVLSQGKKPYLVSKFVQELAWRDYFQQVWKTKGDNLAFDLKQPQPLVRHHQLPKAVLKESLATGIKGLDRELADFYENGYLHNHVRMYISSIVCNVGGAHWKMPSQWMYYHLLDADFASNTCSWQWVAGAFSSKKYIANQENINRYLKTEETGTYLDQTYEEIAKYISIPKPLEELIIWNLDLAFQNTKNWFYEKVKHAPLRDIKTQFTDKASELDVDPNLPTLIYDFYNVDPNWHKGEEMNRIFLMRPSFYKEYPVSPKTLDFIFALTHHISEIKFFWGEWEEIYKSVKEWKESFYWKEHPTNKGFMGKEEPRDWMFPEVQGYFPSFFNYWKKCETYWSREDDRLQPTLPAI</sequence>
<dbReference type="Gene3D" id="1.25.40.80">
    <property type="match status" value="1"/>
</dbReference>
<keyword evidence="6" id="KW-1185">Reference proteome</keyword>
<dbReference type="InterPro" id="IPR005101">
    <property type="entry name" value="Cryptochr/Photolyase_FAD-bd"/>
</dbReference>
<dbReference type="InterPro" id="IPR036134">
    <property type="entry name" value="Crypto/Photolyase_FAD-like_sf"/>
</dbReference>
<dbReference type="GO" id="GO:0032922">
    <property type="term" value="P:circadian regulation of gene expression"/>
    <property type="evidence" value="ECO:0007669"/>
    <property type="project" value="TreeGrafter"/>
</dbReference>
<evidence type="ECO:0000256" key="3">
    <source>
        <dbReference type="PIRSR" id="PIRSR602081-1"/>
    </source>
</evidence>
<name>A0A4R9JXF7_9LEPT</name>
<dbReference type="GO" id="GO:0043153">
    <property type="term" value="P:entrainment of circadian clock by photoperiod"/>
    <property type="evidence" value="ECO:0007669"/>
    <property type="project" value="TreeGrafter"/>
</dbReference>
<organism evidence="5 6">
    <name type="scientific">Leptospira ognonensis</name>
    <dbReference type="NCBI Taxonomy" id="2484945"/>
    <lineage>
        <taxon>Bacteria</taxon>
        <taxon>Pseudomonadati</taxon>
        <taxon>Spirochaetota</taxon>
        <taxon>Spirochaetia</taxon>
        <taxon>Leptospirales</taxon>
        <taxon>Leptospiraceae</taxon>
        <taxon>Leptospira</taxon>
    </lineage>
</organism>
<keyword evidence="2 3" id="KW-0274">FAD</keyword>
<dbReference type="Gene3D" id="1.10.579.10">
    <property type="entry name" value="DNA Cyclobutane Dipyrimidine Photolyase, subunit A, domain 3"/>
    <property type="match status" value="1"/>
</dbReference>
<evidence type="ECO:0000313" key="6">
    <source>
        <dbReference type="Proteomes" id="UP000297693"/>
    </source>
</evidence>
<evidence type="ECO:0000313" key="5">
    <source>
        <dbReference type="EMBL" id="TGL57870.1"/>
    </source>
</evidence>
<evidence type="ECO:0000256" key="2">
    <source>
        <dbReference type="ARBA" id="ARBA00022827"/>
    </source>
</evidence>
<feature type="binding site" evidence="3">
    <location>
        <begin position="72"/>
        <end position="79"/>
    </location>
    <ligand>
        <name>FAD</name>
        <dbReference type="ChEBI" id="CHEBI:57692"/>
    </ligand>
</feature>
<evidence type="ECO:0000259" key="4">
    <source>
        <dbReference type="Pfam" id="PF03441"/>
    </source>
</evidence>
<feature type="binding site" evidence="3">
    <location>
        <begin position="168"/>
        <end position="170"/>
    </location>
    <ligand>
        <name>FAD</name>
        <dbReference type="ChEBI" id="CHEBI:57692"/>
    </ligand>
</feature>
<proteinExistence type="predicted"/>
<dbReference type="OrthoDB" id="9772484at2"/>
<reference evidence="5" key="1">
    <citation type="journal article" date="2019" name="PLoS Negl. Trop. Dis.">
        <title>Revisiting the worldwide diversity of Leptospira species in the environment.</title>
        <authorList>
            <person name="Vincent A.T."/>
            <person name="Schiettekatte O."/>
            <person name="Bourhy P."/>
            <person name="Veyrier F.J."/>
            <person name="Picardeau M."/>
        </authorList>
    </citation>
    <scope>NUCLEOTIDE SEQUENCE [LARGE SCALE GENOMIC DNA]</scope>
    <source>
        <strain evidence="5">201702476</strain>
    </source>
</reference>
<dbReference type="GO" id="GO:0003904">
    <property type="term" value="F:deoxyribodipyrimidine photo-lyase activity"/>
    <property type="evidence" value="ECO:0007669"/>
    <property type="project" value="TreeGrafter"/>
</dbReference>
<feature type="domain" description="Cryptochrome/DNA photolyase FAD-binding" evidence="4">
    <location>
        <begin position="69"/>
        <end position="221"/>
    </location>
</feature>
<dbReference type="AlphaFoldDB" id="A0A4R9JXF7"/>